<dbReference type="EMBL" id="BARW01036695">
    <property type="protein sequence ID" value="GAJ19854.1"/>
    <property type="molecule type" value="Genomic_DNA"/>
</dbReference>
<keyword evidence="1" id="KW-0472">Membrane</keyword>
<gene>
    <name evidence="2" type="ORF">S12H4_56882</name>
</gene>
<organism evidence="2">
    <name type="scientific">marine sediment metagenome</name>
    <dbReference type="NCBI Taxonomy" id="412755"/>
    <lineage>
        <taxon>unclassified sequences</taxon>
        <taxon>metagenomes</taxon>
        <taxon>ecological metagenomes</taxon>
    </lineage>
</organism>
<dbReference type="AlphaFoldDB" id="X1UQT6"/>
<keyword evidence="1" id="KW-0812">Transmembrane</keyword>
<reference evidence="2" key="1">
    <citation type="journal article" date="2014" name="Front. Microbiol.">
        <title>High frequency of phylogenetically diverse reductive dehalogenase-homologous genes in deep subseafloor sedimentary metagenomes.</title>
        <authorList>
            <person name="Kawai M."/>
            <person name="Futagami T."/>
            <person name="Toyoda A."/>
            <person name="Takaki Y."/>
            <person name="Nishi S."/>
            <person name="Hori S."/>
            <person name="Arai W."/>
            <person name="Tsubouchi T."/>
            <person name="Morono Y."/>
            <person name="Uchiyama I."/>
            <person name="Ito T."/>
            <person name="Fujiyama A."/>
            <person name="Inagaki F."/>
            <person name="Takami H."/>
        </authorList>
    </citation>
    <scope>NUCLEOTIDE SEQUENCE</scope>
    <source>
        <strain evidence="2">Expedition CK06-06</strain>
    </source>
</reference>
<feature type="non-terminal residue" evidence="2">
    <location>
        <position position="66"/>
    </location>
</feature>
<comment type="caution">
    <text evidence="2">The sequence shown here is derived from an EMBL/GenBank/DDBJ whole genome shotgun (WGS) entry which is preliminary data.</text>
</comment>
<proteinExistence type="predicted"/>
<keyword evidence="1" id="KW-1133">Transmembrane helix</keyword>
<sequence length="66" mass="7535">MENIIFIVLNLIFLIILIVFLVSRMGSNSVLEEKYAKQIAMIIDSAKPAMEIHLNMEDAINKREEG</sequence>
<evidence type="ECO:0000313" key="2">
    <source>
        <dbReference type="EMBL" id="GAJ19854.1"/>
    </source>
</evidence>
<accession>X1UQT6</accession>
<name>X1UQT6_9ZZZZ</name>
<evidence type="ECO:0000256" key="1">
    <source>
        <dbReference type="SAM" id="Phobius"/>
    </source>
</evidence>
<protein>
    <submittedName>
        <fullName evidence="2">Uncharacterized protein</fullName>
    </submittedName>
</protein>
<feature type="transmembrane region" description="Helical" evidence="1">
    <location>
        <begin position="6"/>
        <end position="23"/>
    </location>
</feature>